<organism evidence="2 3">
    <name type="scientific">Brucella pseudogrignonensis</name>
    <dbReference type="NCBI Taxonomy" id="419475"/>
    <lineage>
        <taxon>Bacteria</taxon>
        <taxon>Pseudomonadati</taxon>
        <taxon>Pseudomonadota</taxon>
        <taxon>Alphaproteobacteria</taxon>
        <taxon>Hyphomicrobiales</taxon>
        <taxon>Brucellaceae</taxon>
        <taxon>Brucella/Ochrobactrum group</taxon>
        <taxon>Brucella</taxon>
    </lineage>
</organism>
<protein>
    <submittedName>
        <fullName evidence="2">DUF1320 domain-containing protein</fullName>
    </submittedName>
</protein>
<sequence>MLATVADMIARFGEVQIVRLSNPEDKAAVAPDEVKVKTALSDATSTIYSYIRGRYRVPIATPPEDLVRAACILARYDLANTERVSPSKEMTEARAEVIKWLENVSRELVHLDITLASPAQANAVGSGPRISDRPRTVTAETLRGY</sequence>
<dbReference type="Proteomes" id="UP000526233">
    <property type="component" value="Unassembled WGS sequence"/>
</dbReference>
<dbReference type="EMBL" id="PKQI01000002">
    <property type="protein sequence ID" value="NNV20655.1"/>
    <property type="molecule type" value="Genomic_DNA"/>
</dbReference>
<dbReference type="Pfam" id="PF07030">
    <property type="entry name" value="Phage_Mu_Gp36"/>
    <property type="match status" value="1"/>
</dbReference>
<comment type="caution">
    <text evidence="2">The sequence shown here is derived from an EMBL/GenBank/DDBJ whole genome shotgun (WGS) entry which is preliminary data.</text>
</comment>
<accession>A0A7Y3T471</accession>
<dbReference type="RefSeq" id="WP_171379926.1">
    <property type="nucleotide sequence ID" value="NZ_PKQI01000002.1"/>
</dbReference>
<reference evidence="2 3" key="1">
    <citation type="submission" date="2018-11" db="EMBL/GenBank/DDBJ databases">
        <title>Genome sequencing and analysis.</title>
        <authorList>
            <person name="Huang Y.-T."/>
        </authorList>
    </citation>
    <scope>NUCLEOTIDE SEQUENCE [LARGE SCALE GENOMIC DNA]</scope>
    <source>
        <strain evidence="2 3">SHIN</strain>
    </source>
</reference>
<feature type="region of interest" description="Disordered" evidence="1">
    <location>
        <begin position="122"/>
        <end position="145"/>
    </location>
</feature>
<proteinExistence type="predicted"/>
<dbReference type="InterPro" id="IPR009752">
    <property type="entry name" value="Phage_Mu_GpJ"/>
</dbReference>
<dbReference type="AlphaFoldDB" id="A0A7Y3T471"/>
<evidence type="ECO:0000313" key="3">
    <source>
        <dbReference type="Proteomes" id="UP000526233"/>
    </source>
</evidence>
<evidence type="ECO:0000313" key="2">
    <source>
        <dbReference type="EMBL" id="NNV20655.1"/>
    </source>
</evidence>
<evidence type="ECO:0000256" key="1">
    <source>
        <dbReference type="SAM" id="MobiDB-lite"/>
    </source>
</evidence>
<gene>
    <name evidence="2" type="ORF">EHE22_09475</name>
</gene>
<name>A0A7Y3T471_9HYPH</name>